<evidence type="ECO:0000313" key="8">
    <source>
        <dbReference type="EMBL" id="QDH91516.1"/>
    </source>
</evidence>
<gene>
    <name evidence="8" type="ORF">H2Bulk35384_000003</name>
</gene>
<keyword evidence="2" id="KW-0945">Host-virus interaction</keyword>
<reference evidence="8" key="1">
    <citation type="submission" date="2019-05" db="EMBL/GenBank/DDBJ databases">
        <title>Metatranscriptomic reconstruction reveals RNA viruses with the potential to shape carbon cycling in soil.</title>
        <authorList>
            <person name="Starr E.P."/>
            <person name="Nuccio E."/>
            <person name="Pett-Ridge J."/>
            <person name="Banfield J.F."/>
            <person name="Firestone M.K."/>
        </authorList>
    </citation>
    <scope>NUCLEOTIDE SEQUENCE</scope>
    <source>
        <strain evidence="8">H2_Bulk_35_scaffold_384</strain>
    </source>
</reference>
<sequence length="400" mass="44623">MSRPSPESSNKTVQKTSTNYQGIITTTNRTFKCYERFWNGVKTPNYFTLAAQKHGLPNNDHDSKITTRNELLLRQTISDAFFSPPRVTSVVDTFAGLRGNSSYPDHSYECDHSKLAYEQAKQRCIDRVKELDFNAAQALAEVQKTADLVGDTATRIAKTVVLFRKGKYKQGLKALGLPKGSKTFVPRKSAADNWLAIQYGWIPLLSDVRNAAEFLAKQPKPPVFTFTGTATESDSQKIYNDISSGLGGLKWFELGFQSRARMSLTFSVANHSIKTMSELGIRDPALLVWELLPYSFVVDWFLPVGKYLSSINYTDGLTFKGGYTMQYTENNWACATKLWISTGGGITTTTFPGNTHSSKNVFLSRRHLNQPPSVSLPRIKNPLSLTHMANGLALLSKAFR</sequence>
<evidence type="ECO:0000256" key="6">
    <source>
        <dbReference type="ARBA" id="ARBA00023296"/>
    </source>
</evidence>
<keyword evidence="5" id="KW-1175">Viral attachment to host cell pilus</keyword>
<organism evidence="8">
    <name type="scientific">Leviviridae sp</name>
    <dbReference type="NCBI Taxonomy" id="2027243"/>
    <lineage>
        <taxon>Viruses</taxon>
        <taxon>Riboviria</taxon>
        <taxon>Orthornavirae</taxon>
        <taxon>Lenarviricota</taxon>
        <taxon>Leviviricetes</taxon>
        <taxon>Norzivirales</taxon>
        <taxon>Fiersviridae</taxon>
    </lineage>
</organism>
<evidence type="ECO:0000256" key="7">
    <source>
        <dbReference type="ARBA" id="ARBA00035110"/>
    </source>
</evidence>
<keyword evidence="6" id="KW-1160">Virus entry into host cell</keyword>
<evidence type="ECO:0000256" key="1">
    <source>
        <dbReference type="ARBA" id="ARBA00004328"/>
    </source>
</evidence>
<keyword evidence="3" id="KW-1161">Viral attachment to host cell</keyword>
<evidence type="ECO:0000256" key="4">
    <source>
        <dbReference type="ARBA" id="ARBA00022844"/>
    </source>
</evidence>
<comment type="similarity">
    <text evidence="7">Belongs to the Leviviricetes maturation protein family.</text>
</comment>
<evidence type="ECO:0000256" key="2">
    <source>
        <dbReference type="ARBA" id="ARBA00022581"/>
    </source>
</evidence>
<keyword evidence="4" id="KW-0946">Virion</keyword>
<dbReference type="GO" id="GO:0039666">
    <property type="term" value="P:virion attachment to host cell pilus"/>
    <property type="evidence" value="ECO:0007669"/>
    <property type="project" value="UniProtKB-KW"/>
</dbReference>
<comment type="subcellular location">
    <subcellularLocation>
        <location evidence="1">Virion</location>
    </subcellularLocation>
</comment>
<evidence type="ECO:0008006" key="9">
    <source>
        <dbReference type="Google" id="ProtNLM"/>
    </source>
</evidence>
<dbReference type="GO" id="GO:0044423">
    <property type="term" value="C:virion component"/>
    <property type="evidence" value="ECO:0007669"/>
    <property type="project" value="UniProtKB-KW"/>
</dbReference>
<dbReference type="InterPro" id="IPR005563">
    <property type="entry name" value="A_protein"/>
</dbReference>
<dbReference type="Pfam" id="PF03863">
    <property type="entry name" value="Phage_mat-A"/>
    <property type="match status" value="1"/>
</dbReference>
<proteinExistence type="inferred from homology"/>
<name>A0A514DD29_9VIRU</name>
<evidence type="ECO:0000256" key="5">
    <source>
        <dbReference type="ARBA" id="ARBA00023104"/>
    </source>
</evidence>
<evidence type="ECO:0000256" key="3">
    <source>
        <dbReference type="ARBA" id="ARBA00022804"/>
    </source>
</evidence>
<dbReference type="EMBL" id="MN036288">
    <property type="protein sequence ID" value="QDH91516.1"/>
    <property type="molecule type" value="Genomic_RNA"/>
</dbReference>
<accession>A0A514DD29</accession>
<protein>
    <recommendedName>
        <fullName evidence="9">Maturation</fullName>
    </recommendedName>
</protein>